<feature type="domain" description="Fe/B12 periplasmic-binding" evidence="3">
    <location>
        <begin position="71"/>
        <end position="346"/>
    </location>
</feature>
<accession>A0A0C2G8A2</accession>
<gene>
    <name evidence="4" type="ORF">LP52_06685</name>
</gene>
<dbReference type="PANTHER" id="PTHR30535:SF7">
    <property type="entry name" value="IRON(III) DICITRATE-BINDING PROTEIN"/>
    <property type="match status" value="1"/>
</dbReference>
<dbReference type="InterPro" id="IPR050902">
    <property type="entry name" value="ABC_Transporter_SBP"/>
</dbReference>
<comment type="similarity">
    <text evidence="1">Belongs to the bacterial solute-binding protein 8 family.</text>
</comment>
<evidence type="ECO:0000259" key="3">
    <source>
        <dbReference type="PROSITE" id="PS50983"/>
    </source>
</evidence>
<protein>
    <submittedName>
        <fullName evidence="4">Zinc ABC transporter substrate-binding protein</fullName>
    </submittedName>
</protein>
<dbReference type="PANTHER" id="PTHR30535">
    <property type="entry name" value="VITAMIN B12-BINDING PROTEIN"/>
    <property type="match status" value="1"/>
</dbReference>
<feature type="chain" id="PRO_5039508089" evidence="2">
    <location>
        <begin position="36"/>
        <end position="347"/>
    </location>
</feature>
<dbReference type="AlphaFoldDB" id="A0A0C2G8A2"/>
<comment type="caution">
    <text evidence="4">The sequence shown here is derived from an EMBL/GenBank/DDBJ whole genome shotgun (WGS) entry which is preliminary data.</text>
</comment>
<dbReference type="SUPFAM" id="SSF53807">
    <property type="entry name" value="Helical backbone' metal receptor"/>
    <property type="match status" value="1"/>
</dbReference>
<keyword evidence="5" id="KW-1185">Reference proteome</keyword>
<dbReference type="Proteomes" id="UP000031675">
    <property type="component" value="Unassembled WGS sequence"/>
</dbReference>
<evidence type="ECO:0000256" key="1">
    <source>
        <dbReference type="ARBA" id="ARBA00008814"/>
    </source>
</evidence>
<reference evidence="5" key="1">
    <citation type="journal article" date="2015" name="Chem. Biol.">
        <title>Structure, bioactivity, and resistance mechanism of streptomonomicin, an unusual lasso Peptide from an understudied halophilic actinomycete.</title>
        <authorList>
            <person name="Metelev M."/>
            <person name="Tietz J.I."/>
            <person name="Melby J.O."/>
            <person name="Blair P.M."/>
            <person name="Zhu L."/>
            <person name="Livnat I."/>
            <person name="Severinov K."/>
            <person name="Mitchell D.A."/>
        </authorList>
    </citation>
    <scope>NUCLEOTIDE SEQUENCE [LARGE SCALE GENOMIC DNA]</scope>
    <source>
        <strain evidence="5">YIM 90003</strain>
    </source>
</reference>
<dbReference type="EMBL" id="JROO01000010">
    <property type="protein sequence ID" value="KIH99558.1"/>
    <property type="molecule type" value="Genomic_DNA"/>
</dbReference>
<dbReference type="InterPro" id="IPR002491">
    <property type="entry name" value="ABC_transptr_periplasmic_BD"/>
</dbReference>
<keyword evidence="2" id="KW-0732">Signal</keyword>
<organism evidence="4 5">
    <name type="scientific">Streptomonospora alba</name>
    <dbReference type="NCBI Taxonomy" id="183763"/>
    <lineage>
        <taxon>Bacteria</taxon>
        <taxon>Bacillati</taxon>
        <taxon>Actinomycetota</taxon>
        <taxon>Actinomycetes</taxon>
        <taxon>Streptosporangiales</taxon>
        <taxon>Nocardiopsidaceae</taxon>
        <taxon>Streptomonospora</taxon>
    </lineage>
</organism>
<dbReference type="Gene3D" id="3.40.50.1980">
    <property type="entry name" value="Nitrogenase molybdenum iron protein domain"/>
    <property type="match status" value="2"/>
</dbReference>
<dbReference type="Pfam" id="PF01497">
    <property type="entry name" value="Peripla_BP_2"/>
    <property type="match status" value="1"/>
</dbReference>
<evidence type="ECO:0000313" key="4">
    <source>
        <dbReference type="EMBL" id="KIH99558.1"/>
    </source>
</evidence>
<evidence type="ECO:0000256" key="2">
    <source>
        <dbReference type="SAM" id="SignalP"/>
    </source>
</evidence>
<dbReference type="OrthoDB" id="9797850at2"/>
<proteinExistence type="inferred from homology"/>
<dbReference type="STRING" id="183763.LP52_06685"/>
<feature type="signal peptide" evidence="2">
    <location>
        <begin position="1"/>
        <end position="35"/>
    </location>
</feature>
<sequence>MNRRPARTRPRATTRTRTLPSTLAALSAIPLALTACGTGVTSDPSNPQGPEETVEVTNCGRKLTFDTTPENVVGMMPSQTEMLIRLGLQDSLAGQAQTDVSTLPEDIAEKAADVPVLSTDAPPAREDLLATAPDLVVSPTEYEFTAEQGFASIDQLKENGAQAYVATGGCADRRNTAEVTDVLTDITGLGAIMRVPEEAEELSAEAEDRLSAVDDAIEGSQRPSVAQVYVEGESLSAIGAGVEADIIKRAGGDNVFDPEAPEFAEFFAAEINPEEIISRNPEAIVFGVSGPAQEEETREYLHSTFPDVAAVENDVLIAVSQADLHPGTLGNIDAVETIAEELHPGAF</sequence>
<name>A0A0C2G8A2_9ACTN</name>
<evidence type="ECO:0000313" key="5">
    <source>
        <dbReference type="Proteomes" id="UP000031675"/>
    </source>
</evidence>
<dbReference type="PROSITE" id="PS50983">
    <property type="entry name" value="FE_B12_PBP"/>
    <property type="match status" value="1"/>
</dbReference>